<comment type="cofactor">
    <cofactor evidence="1">
        <name>FAD</name>
        <dbReference type="ChEBI" id="CHEBI:57692"/>
    </cofactor>
</comment>
<protein>
    <submittedName>
        <fullName evidence="6">CDP-6-deoxy-delta-3,4-glucoseen reductase</fullName>
    </submittedName>
</protein>
<dbReference type="EMBL" id="JACCEM010000006">
    <property type="protein sequence ID" value="NYT50188.1"/>
    <property type="molecule type" value="Genomic_DNA"/>
</dbReference>
<dbReference type="GO" id="GO:0016491">
    <property type="term" value="F:oxidoreductase activity"/>
    <property type="evidence" value="ECO:0007669"/>
    <property type="project" value="InterPro"/>
</dbReference>
<dbReference type="PANTHER" id="PTHR47354">
    <property type="entry name" value="NADH OXIDOREDUCTASE HCR"/>
    <property type="match status" value="1"/>
</dbReference>
<feature type="domain" description="2Fe-2S ferredoxin-type" evidence="4">
    <location>
        <begin position="3"/>
        <end position="93"/>
    </location>
</feature>
<comment type="cofactor">
    <cofactor evidence="3">
        <name>[2Fe-2S] cluster</name>
        <dbReference type="ChEBI" id="CHEBI:190135"/>
    </cofactor>
</comment>
<evidence type="ECO:0000256" key="1">
    <source>
        <dbReference type="ARBA" id="ARBA00001974"/>
    </source>
</evidence>
<dbReference type="SUPFAM" id="SSF63380">
    <property type="entry name" value="Riboflavin synthase domain-like"/>
    <property type="match status" value="1"/>
</dbReference>
<keyword evidence="2" id="KW-0408">Iron</keyword>
<comment type="caution">
    <text evidence="6">The sequence shown here is derived from an EMBL/GenBank/DDBJ whole genome shotgun (WGS) entry which is preliminary data.</text>
</comment>
<dbReference type="InterPro" id="IPR017927">
    <property type="entry name" value="FAD-bd_FR_type"/>
</dbReference>
<keyword evidence="7" id="KW-1185">Reference proteome</keyword>
<evidence type="ECO:0000313" key="6">
    <source>
        <dbReference type="EMBL" id="NYT50188.1"/>
    </source>
</evidence>
<dbReference type="Gene3D" id="2.40.30.10">
    <property type="entry name" value="Translation factors"/>
    <property type="match status" value="1"/>
</dbReference>
<dbReference type="PROSITE" id="PS51384">
    <property type="entry name" value="FAD_FR"/>
    <property type="match status" value="1"/>
</dbReference>
<evidence type="ECO:0000313" key="7">
    <source>
        <dbReference type="Proteomes" id="UP000559809"/>
    </source>
</evidence>
<dbReference type="Proteomes" id="UP000559809">
    <property type="component" value="Unassembled WGS sequence"/>
</dbReference>
<dbReference type="InterPro" id="IPR036010">
    <property type="entry name" value="2Fe-2S_ferredoxin-like_sf"/>
</dbReference>
<dbReference type="InterPro" id="IPR006058">
    <property type="entry name" value="2Fe2S_fd_BS"/>
</dbReference>
<dbReference type="InterPro" id="IPR017938">
    <property type="entry name" value="Riboflavin_synthase-like_b-brl"/>
</dbReference>
<evidence type="ECO:0000256" key="2">
    <source>
        <dbReference type="ARBA" id="ARBA00022714"/>
    </source>
</evidence>
<dbReference type="Pfam" id="PF00970">
    <property type="entry name" value="FAD_binding_6"/>
    <property type="match status" value="1"/>
</dbReference>
<dbReference type="PRINTS" id="PR00410">
    <property type="entry name" value="PHEHYDRXLASE"/>
</dbReference>
<proteinExistence type="predicted"/>
<keyword evidence="2" id="KW-0479">Metal-binding</keyword>
<sequence>MSFKVTVQPSNHAFTVEDGQSVLDAALAAGIVLPYSCRNGACSTCKGKVLEGSFDAGDSPAHVLAPEELEQGYTLFCQAKPTSDMVIEAREIRMASDIQIRKMPARVMAIEDAASDVKIIKLQLPAADPFRYYAGQYLEFILKDGRRRSYSMATIPNENNLVELHIRHTPGGVFTDHVFGAGATQMKPREILRVEGPLGSFFLREESGKPIVFLASGTGFAPIKAIIERMMETGSTRKAVLYWGGRRPADLYMDALAREWETTLPDFTYVPVVSDALPEDGWTGRGGYVHQAVMQDLPDLSGHQVYACGAPVVVESARRDFVKLCGLPEEEFYADAFTTEADIA</sequence>
<dbReference type="PROSITE" id="PS00197">
    <property type="entry name" value="2FE2S_FER_1"/>
    <property type="match status" value="1"/>
</dbReference>
<accession>A0A853FZ54</accession>
<dbReference type="Gene3D" id="3.40.50.80">
    <property type="entry name" value="Nucleotide-binding domain of ferredoxin-NADP reductase (FNR) module"/>
    <property type="match status" value="1"/>
</dbReference>
<gene>
    <name evidence="6" type="ORF">H0A72_12790</name>
</gene>
<dbReference type="SUPFAM" id="SSF52343">
    <property type="entry name" value="Ferredoxin reductase-like, C-terminal NADP-linked domain"/>
    <property type="match status" value="1"/>
</dbReference>
<dbReference type="Pfam" id="PF00111">
    <property type="entry name" value="Fer2"/>
    <property type="match status" value="1"/>
</dbReference>
<dbReference type="RefSeq" id="WP_180155882.1">
    <property type="nucleotide sequence ID" value="NZ_JACCEM010000006.1"/>
</dbReference>
<dbReference type="InterPro" id="IPR001433">
    <property type="entry name" value="OxRdtase_FAD/NAD-bd"/>
</dbReference>
<name>A0A853FZ54_9BURK</name>
<evidence type="ECO:0000256" key="3">
    <source>
        <dbReference type="ARBA" id="ARBA00034078"/>
    </source>
</evidence>
<dbReference type="PROSITE" id="PS51085">
    <property type="entry name" value="2FE2S_FER_2"/>
    <property type="match status" value="1"/>
</dbReference>
<dbReference type="InterPro" id="IPR050415">
    <property type="entry name" value="MRET"/>
</dbReference>
<dbReference type="CDD" id="cd06189">
    <property type="entry name" value="flavin_oxioreductase"/>
    <property type="match status" value="1"/>
</dbReference>
<dbReference type="PANTHER" id="PTHR47354:SF5">
    <property type="entry name" value="PROTEIN RFBI"/>
    <property type="match status" value="1"/>
</dbReference>
<evidence type="ECO:0000259" key="5">
    <source>
        <dbReference type="PROSITE" id="PS51384"/>
    </source>
</evidence>
<dbReference type="InterPro" id="IPR001709">
    <property type="entry name" value="Flavoprot_Pyr_Nucl_cyt_Rdtase"/>
</dbReference>
<keyword evidence="2" id="KW-0411">Iron-sulfur</keyword>
<dbReference type="PRINTS" id="PR00371">
    <property type="entry name" value="FPNCR"/>
</dbReference>
<feature type="domain" description="FAD-binding FR-type" evidence="5">
    <location>
        <begin position="100"/>
        <end position="204"/>
    </location>
</feature>
<keyword evidence="2" id="KW-0001">2Fe-2S</keyword>
<organism evidence="6 7">
    <name type="scientific">Parapusillimonas granuli</name>
    <dbReference type="NCBI Taxonomy" id="380911"/>
    <lineage>
        <taxon>Bacteria</taxon>
        <taxon>Pseudomonadati</taxon>
        <taxon>Pseudomonadota</taxon>
        <taxon>Betaproteobacteria</taxon>
        <taxon>Burkholderiales</taxon>
        <taxon>Alcaligenaceae</taxon>
        <taxon>Parapusillimonas</taxon>
    </lineage>
</organism>
<dbReference type="InterPro" id="IPR012675">
    <property type="entry name" value="Beta-grasp_dom_sf"/>
</dbReference>
<evidence type="ECO:0000259" key="4">
    <source>
        <dbReference type="PROSITE" id="PS51085"/>
    </source>
</evidence>
<dbReference type="InterPro" id="IPR039261">
    <property type="entry name" value="FNR_nucleotide-bd"/>
</dbReference>
<dbReference type="CDD" id="cd00207">
    <property type="entry name" value="fer2"/>
    <property type="match status" value="1"/>
</dbReference>
<dbReference type="Gene3D" id="3.10.20.30">
    <property type="match status" value="1"/>
</dbReference>
<dbReference type="SUPFAM" id="SSF54292">
    <property type="entry name" value="2Fe-2S ferredoxin-like"/>
    <property type="match status" value="1"/>
</dbReference>
<dbReference type="GO" id="GO:0051537">
    <property type="term" value="F:2 iron, 2 sulfur cluster binding"/>
    <property type="evidence" value="ECO:0007669"/>
    <property type="project" value="UniProtKB-KW"/>
</dbReference>
<dbReference type="Pfam" id="PF00175">
    <property type="entry name" value="NAD_binding_1"/>
    <property type="match status" value="1"/>
</dbReference>
<dbReference type="InterPro" id="IPR008333">
    <property type="entry name" value="Cbr1-like_FAD-bd_dom"/>
</dbReference>
<dbReference type="InterPro" id="IPR001041">
    <property type="entry name" value="2Fe-2S_ferredoxin-type"/>
</dbReference>
<dbReference type="AlphaFoldDB" id="A0A853FZ54"/>
<reference evidence="6 7" key="1">
    <citation type="submission" date="2020-07" db="EMBL/GenBank/DDBJ databases">
        <title>Taxonomic revisions and descriptions of new bacterial species based on genomic comparisons in the high-G+C-content subgroup of the family Alcaligenaceae.</title>
        <authorList>
            <person name="Szabo A."/>
            <person name="Felfoldi T."/>
        </authorList>
    </citation>
    <scope>NUCLEOTIDE SEQUENCE [LARGE SCALE GENOMIC DNA]</scope>
    <source>
        <strain evidence="6 7">LMG 24012</strain>
    </source>
</reference>